<gene>
    <name evidence="1" type="ORF">SAMN05443665_101749</name>
</gene>
<dbReference type="Proteomes" id="UP000198318">
    <property type="component" value="Unassembled WGS sequence"/>
</dbReference>
<accession>A0A239K7G7</accession>
<protein>
    <submittedName>
        <fullName evidence="1">Uncharacterized protein</fullName>
    </submittedName>
</protein>
<dbReference type="AlphaFoldDB" id="A0A239K7G7"/>
<sequence>MTGDTVQLDPQQVRDAEVARIKDQFGVHAWYGHHTRLWWAMVPHVSHLVGGVPSLPALEGQIIRRLGLLP</sequence>
<proteinExistence type="predicted"/>
<name>A0A239K7G7_9ACTN</name>
<evidence type="ECO:0000313" key="2">
    <source>
        <dbReference type="Proteomes" id="UP000198318"/>
    </source>
</evidence>
<evidence type="ECO:0000313" key="1">
    <source>
        <dbReference type="EMBL" id="SNT14307.1"/>
    </source>
</evidence>
<dbReference type="EMBL" id="FZOR01000017">
    <property type="protein sequence ID" value="SNT14307.1"/>
    <property type="molecule type" value="Genomic_DNA"/>
</dbReference>
<organism evidence="1 2">
    <name type="scientific">Actinomadura meyerae</name>
    <dbReference type="NCBI Taxonomy" id="240840"/>
    <lineage>
        <taxon>Bacteria</taxon>
        <taxon>Bacillati</taxon>
        <taxon>Actinomycetota</taxon>
        <taxon>Actinomycetes</taxon>
        <taxon>Streptosporangiales</taxon>
        <taxon>Thermomonosporaceae</taxon>
        <taxon>Actinomadura</taxon>
    </lineage>
</organism>
<dbReference type="OrthoDB" id="3483277at2"/>
<keyword evidence="2" id="KW-1185">Reference proteome</keyword>
<reference evidence="1 2" key="1">
    <citation type="submission" date="2017-06" db="EMBL/GenBank/DDBJ databases">
        <authorList>
            <person name="Kim H.J."/>
            <person name="Triplett B.A."/>
        </authorList>
    </citation>
    <scope>NUCLEOTIDE SEQUENCE [LARGE SCALE GENOMIC DNA]</scope>
    <source>
        <strain evidence="1 2">DSM 44715</strain>
    </source>
</reference>
<dbReference type="RefSeq" id="WP_089327365.1">
    <property type="nucleotide sequence ID" value="NZ_FZOR01000017.1"/>
</dbReference>